<proteinExistence type="predicted"/>
<dbReference type="Pfam" id="PF01963">
    <property type="entry name" value="TraB_PrgY_gumN"/>
    <property type="match status" value="1"/>
</dbReference>
<evidence type="ECO:0000313" key="3">
    <source>
        <dbReference type="Proteomes" id="UP000811255"/>
    </source>
</evidence>
<dbReference type="Proteomes" id="UP000811255">
    <property type="component" value="Unassembled WGS sequence"/>
</dbReference>
<evidence type="ECO:0000313" key="2">
    <source>
        <dbReference type="EMBL" id="MBT2133684.1"/>
    </source>
</evidence>
<dbReference type="InterPro" id="IPR047111">
    <property type="entry name" value="YbaP-like"/>
</dbReference>
<feature type="chain" id="PRO_5046194260" evidence="1">
    <location>
        <begin position="17"/>
        <end position="290"/>
    </location>
</feature>
<dbReference type="CDD" id="cd14789">
    <property type="entry name" value="Tiki"/>
    <property type="match status" value="1"/>
</dbReference>
<feature type="signal peptide" evidence="1">
    <location>
        <begin position="1"/>
        <end position="16"/>
    </location>
</feature>
<keyword evidence="3" id="KW-1185">Reference proteome</keyword>
<evidence type="ECO:0000256" key="1">
    <source>
        <dbReference type="SAM" id="SignalP"/>
    </source>
</evidence>
<dbReference type="PANTHER" id="PTHR40590:SF1">
    <property type="entry name" value="CYTOPLASMIC PROTEIN"/>
    <property type="match status" value="1"/>
</dbReference>
<reference evidence="2 3" key="1">
    <citation type="submission" date="2021-05" db="EMBL/GenBank/DDBJ databases">
        <title>Croceibacterium sp. LX-88 genome sequence.</title>
        <authorList>
            <person name="Luo X."/>
        </authorList>
    </citation>
    <scope>NUCLEOTIDE SEQUENCE [LARGE SCALE GENOMIC DNA]</scope>
    <source>
        <strain evidence="2 3">LX-88</strain>
    </source>
</reference>
<comment type="caution">
    <text evidence="2">The sequence shown here is derived from an EMBL/GenBank/DDBJ whole genome shotgun (WGS) entry which is preliminary data.</text>
</comment>
<dbReference type="EMBL" id="JAHFVK010000001">
    <property type="protein sequence ID" value="MBT2133684.1"/>
    <property type="molecule type" value="Genomic_DNA"/>
</dbReference>
<dbReference type="PROSITE" id="PS51257">
    <property type="entry name" value="PROKAR_LIPOPROTEIN"/>
    <property type="match status" value="1"/>
</dbReference>
<name>A0ABS5W213_9SPHN</name>
<protein>
    <submittedName>
        <fullName evidence="2">TraB/GumN family protein</fullName>
    </submittedName>
</protein>
<sequence length="290" mass="31448">MMLRFLLAVLGVLALAGCQSEPPKPARDWPSPSPALWQVTGMNGERGWLFGTIHALPDGAKWQTPAFEKAFAESDVLMVEIGNLGDAQVAADAFQAFAKTTPQPALSTRVAPADRPALAALMSEARMSDDDFWNIKTWAAALMLANAVRDSEAGNGVDRVLLEKGKPVEAFETFAGQFARFDGLAPLQQRDLLAGIAHEAALDRTDERIEAWLTGDLATLENQMNQGYLMSPALREALLTDRNHLFAAKVVAALEQDRTPFVAVGAAHMLRSDGLPALLAKRGYEVKRIQ</sequence>
<keyword evidence="1" id="KW-0732">Signal</keyword>
<organism evidence="2 3">
    <name type="scientific">Croceibacterium selenioxidans</name>
    <dbReference type="NCBI Taxonomy" id="2838833"/>
    <lineage>
        <taxon>Bacteria</taxon>
        <taxon>Pseudomonadati</taxon>
        <taxon>Pseudomonadota</taxon>
        <taxon>Alphaproteobacteria</taxon>
        <taxon>Sphingomonadales</taxon>
        <taxon>Erythrobacteraceae</taxon>
        <taxon>Croceibacterium</taxon>
    </lineage>
</organism>
<accession>A0ABS5W213</accession>
<dbReference type="InterPro" id="IPR002816">
    <property type="entry name" value="TraB/PrgY/GumN_fam"/>
</dbReference>
<dbReference type="PANTHER" id="PTHR40590">
    <property type="entry name" value="CYTOPLASMIC PROTEIN-RELATED"/>
    <property type="match status" value="1"/>
</dbReference>
<gene>
    <name evidence="2" type="ORF">KK137_04990</name>
</gene>